<dbReference type="GO" id="GO:0002949">
    <property type="term" value="P:tRNA threonylcarbamoyladenosine modification"/>
    <property type="evidence" value="ECO:0007669"/>
    <property type="project" value="InterPro"/>
</dbReference>
<feature type="domain" description="N-acetyltransferase" evidence="12">
    <location>
        <begin position="107"/>
        <end position="253"/>
    </location>
</feature>
<comment type="caution">
    <text evidence="13">The sequence shown here is derived from an EMBL/GenBank/DDBJ whole genome shotgun (WGS) entry which is preliminary data.</text>
</comment>
<name>U2SBI0_9ACTN</name>
<dbReference type="NCBIfam" id="TIGR00150">
    <property type="entry name" value="T6A_YjeE"/>
    <property type="match status" value="1"/>
</dbReference>
<organism evidence="13 14">
    <name type="scientific">Propionibacterium acidifaciens F0233</name>
    <dbReference type="NCBI Taxonomy" id="553198"/>
    <lineage>
        <taxon>Bacteria</taxon>
        <taxon>Bacillati</taxon>
        <taxon>Actinomycetota</taxon>
        <taxon>Actinomycetes</taxon>
        <taxon>Propionibacteriales</taxon>
        <taxon>Propionibacteriaceae</taxon>
        <taxon>Propionibacterium</taxon>
    </lineage>
</organism>
<protein>
    <recommendedName>
        <fullName evidence="3">tRNA threonylcarbamoyladenosine biosynthesis protein TsaE</fullName>
    </recommendedName>
    <alternativeName>
        <fullName evidence="11">t(6)A37 threonylcarbamoyladenosine biosynthesis protein TsaE</fullName>
    </alternativeName>
</protein>
<proteinExistence type="inferred from homology"/>
<comment type="similarity">
    <text evidence="2">Belongs to the TsaE family.</text>
</comment>
<dbReference type="GO" id="GO:0016747">
    <property type="term" value="F:acyltransferase activity, transferring groups other than amino-acyl groups"/>
    <property type="evidence" value="ECO:0007669"/>
    <property type="project" value="InterPro"/>
</dbReference>
<dbReference type="InterPro" id="IPR016181">
    <property type="entry name" value="Acyl_CoA_acyltransferase"/>
</dbReference>
<dbReference type="Gene3D" id="3.40.630.30">
    <property type="match status" value="1"/>
</dbReference>
<dbReference type="GO" id="GO:0046872">
    <property type="term" value="F:metal ion binding"/>
    <property type="evidence" value="ECO:0007669"/>
    <property type="project" value="UniProtKB-KW"/>
</dbReference>
<dbReference type="SUPFAM" id="SSF52540">
    <property type="entry name" value="P-loop containing nucleoside triphosphate hydrolases"/>
    <property type="match status" value="1"/>
</dbReference>
<evidence type="ECO:0000256" key="2">
    <source>
        <dbReference type="ARBA" id="ARBA00007599"/>
    </source>
</evidence>
<dbReference type="Gene3D" id="3.40.50.300">
    <property type="entry name" value="P-loop containing nucleotide triphosphate hydrolases"/>
    <property type="match status" value="1"/>
</dbReference>
<dbReference type="NCBIfam" id="TIGR01643">
    <property type="entry name" value="YD_repeat_2x"/>
    <property type="match status" value="1"/>
</dbReference>
<dbReference type="Pfam" id="PF02367">
    <property type="entry name" value="TsaE"/>
    <property type="match status" value="1"/>
</dbReference>
<keyword evidence="14" id="KW-1185">Reference proteome</keyword>
<dbReference type="InterPro" id="IPR000182">
    <property type="entry name" value="GNAT_dom"/>
</dbReference>
<keyword evidence="8" id="KW-0067">ATP-binding</keyword>
<accession>U2SBI0</accession>
<dbReference type="GO" id="GO:0005524">
    <property type="term" value="F:ATP binding"/>
    <property type="evidence" value="ECO:0007669"/>
    <property type="project" value="UniProtKB-KW"/>
</dbReference>
<evidence type="ECO:0000256" key="11">
    <source>
        <dbReference type="ARBA" id="ARBA00032441"/>
    </source>
</evidence>
<dbReference type="SUPFAM" id="SSF55729">
    <property type="entry name" value="Acyl-CoA N-acyltransferases (Nat)"/>
    <property type="match status" value="1"/>
</dbReference>
<dbReference type="Pfam" id="PF00583">
    <property type="entry name" value="Acetyltransf_1"/>
    <property type="match status" value="1"/>
</dbReference>
<evidence type="ECO:0000256" key="8">
    <source>
        <dbReference type="ARBA" id="ARBA00022840"/>
    </source>
</evidence>
<keyword evidence="7" id="KW-0547">Nucleotide-binding</keyword>
<dbReference type="InterPro" id="IPR006530">
    <property type="entry name" value="YD"/>
</dbReference>
<dbReference type="InterPro" id="IPR031325">
    <property type="entry name" value="RHS_repeat"/>
</dbReference>
<dbReference type="CDD" id="cd04301">
    <property type="entry name" value="NAT_SF"/>
    <property type="match status" value="1"/>
</dbReference>
<evidence type="ECO:0000313" key="14">
    <source>
        <dbReference type="Proteomes" id="UP000017052"/>
    </source>
</evidence>
<evidence type="ECO:0000256" key="5">
    <source>
        <dbReference type="ARBA" id="ARBA00022694"/>
    </source>
</evidence>
<dbReference type="Pfam" id="PF05593">
    <property type="entry name" value="RHS_repeat"/>
    <property type="match status" value="1"/>
</dbReference>
<comment type="function">
    <text evidence="10">Required for the formation of a threonylcarbamoyl group on adenosine at position 37 (t(6)A37) in tRNAs that read codons beginning with adenine. Is involved in the transfer of the threonylcarbamoyl moiety of threonylcarbamoyl-AMP (TC-AMP) to the N6 group of A37, together with TsaD and TsaB. TsaE seems to play an indirect role in the t(6)A biosynthesis pathway, possibly in regulating the core enzymatic function of TsaD.</text>
</comment>
<keyword evidence="5" id="KW-0819">tRNA processing</keyword>
<evidence type="ECO:0000259" key="12">
    <source>
        <dbReference type="PROSITE" id="PS51186"/>
    </source>
</evidence>
<dbReference type="EMBL" id="ACVN02000021">
    <property type="protein sequence ID" value="ERK62933.1"/>
    <property type="molecule type" value="Genomic_DNA"/>
</dbReference>
<evidence type="ECO:0000313" key="13">
    <source>
        <dbReference type="EMBL" id="ERK62933.1"/>
    </source>
</evidence>
<dbReference type="PROSITE" id="PS51186">
    <property type="entry name" value="GNAT"/>
    <property type="match status" value="1"/>
</dbReference>
<dbReference type="Proteomes" id="UP000017052">
    <property type="component" value="Unassembled WGS sequence"/>
</dbReference>
<reference evidence="13" key="1">
    <citation type="submission" date="2013-08" db="EMBL/GenBank/DDBJ databases">
        <authorList>
            <person name="Durkin A.S."/>
            <person name="Haft D.R."/>
            <person name="McCorrison J."/>
            <person name="Torralba M."/>
            <person name="Gillis M."/>
            <person name="Haft D.H."/>
            <person name="Methe B."/>
            <person name="Sutton G."/>
            <person name="Nelson K.E."/>
        </authorList>
    </citation>
    <scope>NUCLEOTIDE SEQUENCE [LARGE SCALE GENOMIC DNA]</scope>
    <source>
        <strain evidence="13">F0233</strain>
    </source>
</reference>
<evidence type="ECO:0000256" key="4">
    <source>
        <dbReference type="ARBA" id="ARBA00022490"/>
    </source>
</evidence>
<evidence type="ECO:0000256" key="9">
    <source>
        <dbReference type="ARBA" id="ARBA00022842"/>
    </source>
</evidence>
<keyword evidence="4" id="KW-0963">Cytoplasm</keyword>
<evidence type="ECO:0000256" key="1">
    <source>
        <dbReference type="ARBA" id="ARBA00004496"/>
    </source>
</evidence>
<evidence type="ECO:0000256" key="3">
    <source>
        <dbReference type="ARBA" id="ARBA00019010"/>
    </source>
</evidence>
<sequence length="422" mass="45245">MIIRGFAVPSLVRFGRDAAGRLVEVTQPTGRSYRYEWGECGRWAATVSTGEDRREIVHDADSRIVGRPGRPGRCRGRFRSDEGRLWLPDQARVGHSLDWADVTDDDVQLRLAGPQDAPAVLAIIHEAFGARRALDPPPEALSDTVDDVRARIADGGGIIATVGCRDAACLLMSAPDPDTLMVHRVSVRPRFQHCGLAALIVRAAGERAAEQGLRRLQLMARTDLPEVIGWWRSHGFSTDHEVPGGLILGIDLPVAVAVPTAEQMRRLGALLAARLRAGDLLVANGGLGAGKTTLAQGIGAGLDVEGPVISPTFVLSRVHRARGTGPDLVHVDAYRMGSAAELEDIDLDATMDDSVTLVEWGAGMAEGLAPDRLDIDIARGDDPADDTRTVYLTGHGDRWAGENLHGLRDELAAPAAEAQETR</sequence>
<gene>
    <name evidence="13" type="ORF">HMPREF0682_0506</name>
</gene>
<dbReference type="InterPro" id="IPR027417">
    <property type="entry name" value="P-loop_NTPase"/>
</dbReference>
<dbReference type="GO" id="GO:0005737">
    <property type="term" value="C:cytoplasm"/>
    <property type="evidence" value="ECO:0007669"/>
    <property type="project" value="UniProtKB-SubCell"/>
</dbReference>
<dbReference type="PANTHER" id="PTHR33540">
    <property type="entry name" value="TRNA THREONYLCARBAMOYLADENOSINE BIOSYNTHESIS PROTEIN TSAE"/>
    <property type="match status" value="1"/>
</dbReference>
<dbReference type="InterPro" id="IPR003442">
    <property type="entry name" value="T6A_TsaE"/>
</dbReference>
<dbReference type="PANTHER" id="PTHR33540:SF2">
    <property type="entry name" value="TRNA THREONYLCARBAMOYLADENOSINE BIOSYNTHESIS PROTEIN TSAE"/>
    <property type="match status" value="1"/>
</dbReference>
<keyword evidence="6" id="KW-0479">Metal-binding</keyword>
<evidence type="ECO:0000256" key="7">
    <source>
        <dbReference type="ARBA" id="ARBA00022741"/>
    </source>
</evidence>
<evidence type="ECO:0000256" key="6">
    <source>
        <dbReference type="ARBA" id="ARBA00022723"/>
    </source>
</evidence>
<comment type="subcellular location">
    <subcellularLocation>
        <location evidence="1">Cytoplasm</location>
    </subcellularLocation>
</comment>
<evidence type="ECO:0000256" key="10">
    <source>
        <dbReference type="ARBA" id="ARBA00024908"/>
    </source>
</evidence>
<dbReference type="AlphaFoldDB" id="U2SBI0"/>
<keyword evidence="9" id="KW-0460">Magnesium</keyword>